<evidence type="ECO:0000256" key="7">
    <source>
        <dbReference type="ARBA" id="ARBA00023136"/>
    </source>
</evidence>
<feature type="transmembrane region" description="Helical" evidence="9">
    <location>
        <begin position="139"/>
        <end position="163"/>
    </location>
</feature>
<feature type="transmembrane region" description="Helical" evidence="9">
    <location>
        <begin position="95"/>
        <end position="115"/>
    </location>
</feature>
<evidence type="ECO:0000256" key="8">
    <source>
        <dbReference type="ARBA" id="ARBA00038436"/>
    </source>
</evidence>
<proteinExistence type="inferred from homology"/>
<keyword evidence="2 9" id="KW-0813">Transport</keyword>
<keyword evidence="4 9" id="KW-0997">Cell inner membrane</keyword>
<dbReference type="PANTHER" id="PTHR35011:SF4">
    <property type="entry name" value="SLL1102 PROTEIN"/>
    <property type="match status" value="1"/>
</dbReference>
<name>A0AAW9RCF4_9GAMM</name>
<evidence type="ECO:0000256" key="4">
    <source>
        <dbReference type="ARBA" id="ARBA00022519"/>
    </source>
</evidence>
<dbReference type="InterPro" id="IPR007387">
    <property type="entry name" value="TRAP_DctQ"/>
</dbReference>
<evidence type="ECO:0000256" key="9">
    <source>
        <dbReference type="RuleBase" id="RU369079"/>
    </source>
</evidence>
<reference evidence="11 12" key="1">
    <citation type="submission" date="2024-02" db="EMBL/GenBank/DDBJ databases">
        <title>A novel Wenzhouxiangellaceae bacterium, isolated from coastal sediments.</title>
        <authorList>
            <person name="Du Z.-J."/>
            <person name="Ye Y.-Q."/>
            <person name="Zhang X.-Y."/>
        </authorList>
    </citation>
    <scope>NUCLEOTIDE SEQUENCE [LARGE SCALE GENOMIC DNA]</scope>
    <source>
        <strain evidence="11 12">CH-27</strain>
    </source>
</reference>
<keyword evidence="3" id="KW-1003">Cell membrane</keyword>
<dbReference type="GO" id="GO:0005886">
    <property type="term" value="C:plasma membrane"/>
    <property type="evidence" value="ECO:0007669"/>
    <property type="project" value="UniProtKB-SubCell"/>
</dbReference>
<dbReference type="EMBL" id="JAZHOG010000015">
    <property type="protein sequence ID" value="MEJ8569530.1"/>
    <property type="molecule type" value="Genomic_DNA"/>
</dbReference>
<evidence type="ECO:0000256" key="2">
    <source>
        <dbReference type="ARBA" id="ARBA00022448"/>
    </source>
</evidence>
<protein>
    <recommendedName>
        <fullName evidence="9">TRAP transporter small permease protein</fullName>
    </recommendedName>
</protein>
<keyword evidence="7 9" id="KW-0472">Membrane</keyword>
<evidence type="ECO:0000256" key="6">
    <source>
        <dbReference type="ARBA" id="ARBA00022989"/>
    </source>
</evidence>
<evidence type="ECO:0000313" key="11">
    <source>
        <dbReference type="EMBL" id="MEJ8569530.1"/>
    </source>
</evidence>
<comment type="function">
    <text evidence="9">Part of the tripartite ATP-independent periplasmic (TRAP) transport system.</text>
</comment>
<dbReference type="InterPro" id="IPR055348">
    <property type="entry name" value="DctQ"/>
</dbReference>
<evidence type="ECO:0000259" key="10">
    <source>
        <dbReference type="Pfam" id="PF04290"/>
    </source>
</evidence>
<comment type="subunit">
    <text evidence="9">The complex comprises the extracytoplasmic solute receptor protein and the two transmembrane proteins.</text>
</comment>
<dbReference type="AlphaFoldDB" id="A0AAW9RCF4"/>
<dbReference type="Pfam" id="PF04290">
    <property type="entry name" value="DctQ"/>
    <property type="match status" value="1"/>
</dbReference>
<dbReference type="GO" id="GO:0022857">
    <property type="term" value="F:transmembrane transporter activity"/>
    <property type="evidence" value="ECO:0007669"/>
    <property type="project" value="UniProtKB-UniRule"/>
</dbReference>
<accession>A0AAW9RCF4</accession>
<feature type="transmembrane region" description="Helical" evidence="9">
    <location>
        <begin position="57"/>
        <end position="74"/>
    </location>
</feature>
<feature type="transmembrane region" description="Helical" evidence="9">
    <location>
        <begin position="26"/>
        <end position="45"/>
    </location>
</feature>
<comment type="subcellular location">
    <subcellularLocation>
        <location evidence="1 9">Cell inner membrane</location>
        <topology evidence="1 9">Multi-pass membrane protein</topology>
    </subcellularLocation>
</comment>
<evidence type="ECO:0000256" key="3">
    <source>
        <dbReference type="ARBA" id="ARBA00022475"/>
    </source>
</evidence>
<keyword evidence="6 9" id="KW-1133">Transmembrane helix</keyword>
<sequence length="174" mass="19591">MSSGSDATSVSPTWPEVFIAWIGRTVAWLGLLMVLLSFTVVVLRYGFNLGWIWMQETVTYLHATIFMLAAAWALQTNDHVRVDIFYRERSPRQKAWVNAIGTLLFLVPVCVFLLIKAGPYVATAWSIRESSKEASGLPWVYLLKTLLLLLPALLLIQAGNGLYRNYQTLRGKNA</sequence>
<gene>
    <name evidence="11" type="ORF">V3330_18025</name>
</gene>
<keyword evidence="12" id="KW-1185">Reference proteome</keyword>
<comment type="caution">
    <text evidence="11">The sequence shown here is derived from an EMBL/GenBank/DDBJ whole genome shotgun (WGS) entry which is preliminary data.</text>
</comment>
<dbReference type="Proteomes" id="UP001359886">
    <property type="component" value="Unassembled WGS sequence"/>
</dbReference>
<evidence type="ECO:0000313" key="12">
    <source>
        <dbReference type="Proteomes" id="UP001359886"/>
    </source>
</evidence>
<evidence type="ECO:0000256" key="1">
    <source>
        <dbReference type="ARBA" id="ARBA00004429"/>
    </source>
</evidence>
<evidence type="ECO:0000256" key="5">
    <source>
        <dbReference type="ARBA" id="ARBA00022692"/>
    </source>
</evidence>
<dbReference type="RefSeq" id="WP_354696855.1">
    <property type="nucleotide sequence ID" value="NZ_JAZHOG010000015.1"/>
</dbReference>
<comment type="similarity">
    <text evidence="8 9">Belongs to the TRAP transporter small permease family.</text>
</comment>
<dbReference type="PANTHER" id="PTHR35011">
    <property type="entry name" value="2,3-DIKETO-L-GULONATE TRAP TRANSPORTER SMALL PERMEASE PROTEIN YIAM"/>
    <property type="match status" value="1"/>
</dbReference>
<organism evidence="11 12">
    <name type="scientific">Elongatibacter sediminis</name>
    <dbReference type="NCBI Taxonomy" id="3119006"/>
    <lineage>
        <taxon>Bacteria</taxon>
        <taxon>Pseudomonadati</taxon>
        <taxon>Pseudomonadota</taxon>
        <taxon>Gammaproteobacteria</taxon>
        <taxon>Chromatiales</taxon>
        <taxon>Wenzhouxiangellaceae</taxon>
        <taxon>Elongatibacter</taxon>
    </lineage>
</organism>
<feature type="domain" description="Tripartite ATP-independent periplasmic transporters DctQ component" evidence="10">
    <location>
        <begin position="33"/>
        <end position="164"/>
    </location>
</feature>
<keyword evidence="5 9" id="KW-0812">Transmembrane</keyword>